<dbReference type="InterPro" id="IPR029057">
    <property type="entry name" value="PRTase-like"/>
</dbReference>
<evidence type="ECO:0000313" key="3">
    <source>
        <dbReference type="Proteomes" id="UP001300692"/>
    </source>
</evidence>
<dbReference type="PANTHER" id="PTHR11608:SF0">
    <property type="entry name" value="BIFUNCTIONAL PROTEIN PYRR"/>
    <property type="match status" value="1"/>
</dbReference>
<dbReference type="CDD" id="cd06223">
    <property type="entry name" value="PRTases_typeI"/>
    <property type="match status" value="1"/>
</dbReference>
<dbReference type="InterPro" id="IPR000836">
    <property type="entry name" value="PRTase_dom"/>
</dbReference>
<comment type="caution">
    <text evidence="2">The sequence shown here is derived from an EMBL/GenBank/DDBJ whole genome shotgun (WGS) entry which is preliminary data.</text>
</comment>
<keyword evidence="2" id="KW-0328">Glycosyltransferase</keyword>
<dbReference type="Pfam" id="PF00156">
    <property type="entry name" value="Pribosyltran"/>
    <property type="match status" value="1"/>
</dbReference>
<dbReference type="PANTHER" id="PTHR11608">
    <property type="entry name" value="BIFUNCTIONAL PROTEIN PYRR"/>
    <property type="match status" value="1"/>
</dbReference>
<dbReference type="EMBL" id="JAOYOD010000001">
    <property type="protein sequence ID" value="MCV9388799.1"/>
    <property type="molecule type" value="Genomic_DNA"/>
</dbReference>
<protein>
    <submittedName>
        <fullName evidence="2">Phosphoribosyltransferase family protein</fullName>
    </submittedName>
</protein>
<dbReference type="InterPro" id="IPR050137">
    <property type="entry name" value="PyrR_bifunctional"/>
</dbReference>
<sequence>MSKDIILDSAQIDQRIIRIAYQIYENHLEEKHLILAGVSDNGHEFAQMLEKELKKISNQKYTVGKVDINKEAPLSEEIELDLDDKELIKKPVILIDDVLHSGKTAAYALKALLNVNIKKIEVAVMVNRSHKSFPIYPKYSGYELATTMNDHVTVVFKGKEKGVYLS</sequence>
<evidence type="ECO:0000313" key="2">
    <source>
        <dbReference type="EMBL" id="MCV9388799.1"/>
    </source>
</evidence>
<dbReference type="SUPFAM" id="SSF53271">
    <property type="entry name" value="PRTase-like"/>
    <property type="match status" value="1"/>
</dbReference>
<accession>A0ABT3CYY8</accession>
<dbReference type="GO" id="GO:0016757">
    <property type="term" value="F:glycosyltransferase activity"/>
    <property type="evidence" value="ECO:0007669"/>
    <property type="project" value="UniProtKB-KW"/>
</dbReference>
<keyword evidence="2" id="KW-0808">Transferase</keyword>
<gene>
    <name evidence="2" type="ORF">N7U62_19125</name>
</gene>
<evidence type="ECO:0000259" key="1">
    <source>
        <dbReference type="Pfam" id="PF00156"/>
    </source>
</evidence>
<organism evidence="2 3">
    <name type="scientific">Reichenbachiella ulvae</name>
    <dbReference type="NCBI Taxonomy" id="2980104"/>
    <lineage>
        <taxon>Bacteria</taxon>
        <taxon>Pseudomonadati</taxon>
        <taxon>Bacteroidota</taxon>
        <taxon>Cytophagia</taxon>
        <taxon>Cytophagales</taxon>
        <taxon>Reichenbachiellaceae</taxon>
        <taxon>Reichenbachiella</taxon>
    </lineage>
</organism>
<name>A0ABT3CYY8_9BACT</name>
<dbReference type="Proteomes" id="UP001300692">
    <property type="component" value="Unassembled WGS sequence"/>
</dbReference>
<proteinExistence type="predicted"/>
<feature type="domain" description="Phosphoribosyltransferase" evidence="1">
    <location>
        <begin position="4"/>
        <end position="142"/>
    </location>
</feature>
<keyword evidence="3" id="KW-1185">Reference proteome</keyword>
<dbReference type="Gene3D" id="3.40.50.2020">
    <property type="match status" value="1"/>
</dbReference>
<dbReference type="RefSeq" id="WP_264139691.1">
    <property type="nucleotide sequence ID" value="NZ_JAOYOD010000001.1"/>
</dbReference>
<reference evidence="2 3" key="1">
    <citation type="submission" date="2022-10" db="EMBL/GenBank/DDBJ databases">
        <title>Comparative genomics and taxonomic characterization of three novel marine species of genus Reichenbachiella exhibiting antioxidant and polysaccharide degradation activities.</title>
        <authorList>
            <person name="Muhammad N."/>
            <person name="Lee Y.-J."/>
            <person name="Ko J."/>
            <person name="Kim S.-G."/>
        </authorList>
    </citation>
    <scope>NUCLEOTIDE SEQUENCE [LARGE SCALE GENOMIC DNA]</scope>
    <source>
        <strain evidence="2 3">ABR2-5</strain>
    </source>
</reference>